<name>A0A3L9ZL98_9FLAO</name>
<keyword evidence="3" id="KW-1185">Reference proteome</keyword>
<feature type="transmembrane region" description="Helical" evidence="1">
    <location>
        <begin position="92"/>
        <end position="111"/>
    </location>
</feature>
<accession>A0A3L9ZL98</accession>
<organism evidence="2 3">
    <name type="scientific">Ulvibacter antarcticus</name>
    <dbReference type="NCBI Taxonomy" id="442714"/>
    <lineage>
        <taxon>Bacteria</taxon>
        <taxon>Pseudomonadati</taxon>
        <taxon>Bacteroidota</taxon>
        <taxon>Flavobacteriia</taxon>
        <taxon>Flavobacteriales</taxon>
        <taxon>Flavobacteriaceae</taxon>
        <taxon>Ulvibacter</taxon>
    </lineage>
</organism>
<dbReference type="RefSeq" id="WP_121905698.1">
    <property type="nucleotide sequence ID" value="NZ_REFC01000005.1"/>
</dbReference>
<evidence type="ECO:0000313" key="3">
    <source>
        <dbReference type="Proteomes" id="UP000271339"/>
    </source>
</evidence>
<proteinExistence type="predicted"/>
<feature type="transmembrane region" description="Helical" evidence="1">
    <location>
        <begin position="61"/>
        <end position="80"/>
    </location>
</feature>
<dbReference type="EMBL" id="REFC01000005">
    <property type="protein sequence ID" value="RMA67522.1"/>
    <property type="molecule type" value="Genomic_DNA"/>
</dbReference>
<evidence type="ECO:0000313" key="2">
    <source>
        <dbReference type="EMBL" id="RMA67522.1"/>
    </source>
</evidence>
<dbReference type="AlphaFoldDB" id="A0A3L9ZL98"/>
<keyword evidence="1" id="KW-1133">Transmembrane helix</keyword>
<keyword evidence="1" id="KW-0812">Transmembrane</keyword>
<feature type="transmembrane region" description="Helical" evidence="1">
    <location>
        <begin position="36"/>
        <end position="54"/>
    </location>
</feature>
<sequence>MKKRKIILYSFLLVAYLILAFFITGFGAIFLGFADYSLIIIFGIINMCIAYFYFKIESLRSIFIGFLISSAGLVFSYLLWMPISNFNFADDIIILGIISNAIFQTLSWLLVEKLIVKRNYIKTTALFTSMLLMTVISFNMHDFWKFEKYYNWNKRKVIIIQTTDSKTGQLLIGDSIELSTKRQRLYGLMGDIPIKKTITDANGLSEFEIYLGTDYRGTIWRTKEYLDLFAIIPSEIREKDTIRIKTTANNE</sequence>
<keyword evidence="1" id="KW-0472">Membrane</keyword>
<evidence type="ECO:0000256" key="1">
    <source>
        <dbReference type="SAM" id="Phobius"/>
    </source>
</evidence>
<feature type="transmembrane region" description="Helical" evidence="1">
    <location>
        <begin position="123"/>
        <end position="144"/>
    </location>
</feature>
<dbReference type="Proteomes" id="UP000271339">
    <property type="component" value="Unassembled WGS sequence"/>
</dbReference>
<reference evidence="2 3" key="1">
    <citation type="submission" date="2018-10" db="EMBL/GenBank/DDBJ databases">
        <title>Genomic Encyclopedia of Archaeal and Bacterial Type Strains, Phase II (KMG-II): from individual species to whole genera.</title>
        <authorList>
            <person name="Goeker M."/>
        </authorList>
    </citation>
    <scope>NUCLEOTIDE SEQUENCE [LARGE SCALE GENOMIC DNA]</scope>
    <source>
        <strain evidence="2 3">DSM 23424</strain>
    </source>
</reference>
<feature type="transmembrane region" description="Helical" evidence="1">
    <location>
        <begin position="7"/>
        <end position="30"/>
    </location>
</feature>
<gene>
    <name evidence="2" type="ORF">BXY75_0054</name>
</gene>
<protein>
    <submittedName>
        <fullName evidence="2">Uncharacterized protein</fullName>
    </submittedName>
</protein>
<comment type="caution">
    <text evidence="2">The sequence shown here is derived from an EMBL/GenBank/DDBJ whole genome shotgun (WGS) entry which is preliminary data.</text>
</comment>